<dbReference type="EMBL" id="REFJ01000002">
    <property type="protein sequence ID" value="RMA81167.1"/>
    <property type="molecule type" value="Genomic_DNA"/>
</dbReference>
<accession>A0A3M0A9G3</accession>
<feature type="transmembrane region" description="Helical" evidence="1">
    <location>
        <begin position="130"/>
        <end position="151"/>
    </location>
</feature>
<sequence>MAKNFFKKIMPDPQYIREHKGLAWIQHWLADGSLWHLNRRCVARAVFIGIFCSFLPIPFQMLAAAALAVLFRANIALSVVLVWISNPLTMPILFYGAYRVGLLLLGQPPIPMPEELTLVWLGDQLATSWLPFLVGCVSCGLFFGGIGWFVARGFWRFHVVNAWQKRRNRNN</sequence>
<dbReference type="RefSeq" id="WP_121876323.1">
    <property type="nucleotide sequence ID" value="NZ_REFJ01000002.1"/>
</dbReference>
<proteinExistence type="predicted"/>
<comment type="caution">
    <text evidence="3">The sequence shown here is derived from an EMBL/GenBank/DDBJ whole genome shotgun (WGS) entry which is preliminary data.</text>
</comment>
<organism evidence="3 4">
    <name type="scientific">Umboniibacter marinipuniceus</name>
    <dbReference type="NCBI Taxonomy" id="569599"/>
    <lineage>
        <taxon>Bacteria</taxon>
        <taxon>Pseudomonadati</taxon>
        <taxon>Pseudomonadota</taxon>
        <taxon>Gammaproteobacteria</taxon>
        <taxon>Cellvibrionales</taxon>
        <taxon>Cellvibrionaceae</taxon>
        <taxon>Umboniibacter</taxon>
    </lineage>
</organism>
<reference evidence="3 4" key="1">
    <citation type="submission" date="2018-10" db="EMBL/GenBank/DDBJ databases">
        <title>Genomic Encyclopedia of Type Strains, Phase IV (KMG-IV): sequencing the most valuable type-strain genomes for metagenomic binning, comparative biology and taxonomic classification.</title>
        <authorList>
            <person name="Goeker M."/>
        </authorList>
    </citation>
    <scope>NUCLEOTIDE SEQUENCE [LARGE SCALE GENOMIC DNA]</scope>
    <source>
        <strain evidence="3 4">DSM 25080</strain>
    </source>
</reference>
<evidence type="ECO:0000313" key="4">
    <source>
        <dbReference type="Proteomes" id="UP000267187"/>
    </source>
</evidence>
<gene>
    <name evidence="3" type="ORF">DFR27_0965</name>
</gene>
<dbReference type="Pfam" id="PF09835">
    <property type="entry name" value="DUF2062"/>
    <property type="match status" value="1"/>
</dbReference>
<feature type="transmembrane region" description="Helical" evidence="1">
    <location>
        <begin position="41"/>
        <end position="59"/>
    </location>
</feature>
<keyword evidence="1" id="KW-1133">Transmembrane helix</keyword>
<dbReference type="InterPro" id="IPR018639">
    <property type="entry name" value="DUF2062"/>
</dbReference>
<evidence type="ECO:0000256" key="1">
    <source>
        <dbReference type="SAM" id="Phobius"/>
    </source>
</evidence>
<dbReference type="OrthoDB" id="9786029at2"/>
<dbReference type="Proteomes" id="UP000267187">
    <property type="component" value="Unassembled WGS sequence"/>
</dbReference>
<keyword evidence="4" id="KW-1185">Reference proteome</keyword>
<dbReference type="PANTHER" id="PTHR40547:SF1">
    <property type="entry name" value="SLL0298 PROTEIN"/>
    <property type="match status" value="1"/>
</dbReference>
<keyword evidence="1" id="KW-0472">Membrane</keyword>
<evidence type="ECO:0000259" key="2">
    <source>
        <dbReference type="Pfam" id="PF09835"/>
    </source>
</evidence>
<evidence type="ECO:0000313" key="3">
    <source>
        <dbReference type="EMBL" id="RMA81167.1"/>
    </source>
</evidence>
<dbReference type="PANTHER" id="PTHR40547">
    <property type="entry name" value="SLL0298 PROTEIN"/>
    <property type="match status" value="1"/>
</dbReference>
<keyword evidence="1" id="KW-0812">Transmembrane</keyword>
<protein>
    <recommendedName>
        <fullName evidence="2">DUF2062 domain-containing protein</fullName>
    </recommendedName>
</protein>
<feature type="domain" description="DUF2062" evidence="2">
    <location>
        <begin position="23"/>
        <end position="164"/>
    </location>
</feature>
<name>A0A3M0A9G3_9GAMM</name>
<dbReference type="AlphaFoldDB" id="A0A3M0A9G3"/>